<dbReference type="AlphaFoldDB" id="A0A7J2TB51"/>
<evidence type="ECO:0000313" key="3">
    <source>
        <dbReference type="EMBL" id="HHQ50772.1"/>
    </source>
</evidence>
<proteinExistence type="predicted"/>
<gene>
    <name evidence="3" type="ORF">ENM66_05425</name>
    <name evidence="2" type="ORF">ENP99_05295</name>
</gene>
<dbReference type="EMBL" id="DSLL01000049">
    <property type="protein sequence ID" value="HEH31503.1"/>
    <property type="molecule type" value="Genomic_DNA"/>
</dbReference>
<evidence type="ECO:0000313" key="2">
    <source>
        <dbReference type="EMBL" id="HEH31503.1"/>
    </source>
</evidence>
<evidence type="ECO:0000259" key="1">
    <source>
        <dbReference type="Pfam" id="PF14947"/>
    </source>
</evidence>
<dbReference type="InterPro" id="IPR038723">
    <property type="entry name" value="ArnR1-like_HTH"/>
</dbReference>
<feature type="domain" description="ArnR1-like winged helix-turn-helix" evidence="1">
    <location>
        <begin position="42"/>
        <end position="85"/>
    </location>
</feature>
<sequence>MALELSKKSIPPQITVLVVIARHDNITLKQLFEIVKHQERSSILSYSAMDELSKDLNVLLLLGLVRENDGKYSLTEKGRMIVEKVLKNYNNSIR</sequence>
<protein>
    <recommendedName>
        <fullName evidence="1">ArnR1-like winged helix-turn-helix domain-containing protein</fullName>
    </recommendedName>
</protein>
<dbReference type="InterPro" id="IPR036388">
    <property type="entry name" value="WH-like_DNA-bd_sf"/>
</dbReference>
<comment type="caution">
    <text evidence="2">The sequence shown here is derived from an EMBL/GenBank/DDBJ whole genome shotgun (WGS) entry which is preliminary data.</text>
</comment>
<dbReference type="SUPFAM" id="SSF46785">
    <property type="entry name" value="Winged helix' DNA-binding domain"/>
    <property type="match status" value="1"/>
</dbReference>
<name>A0A7J2TB51_9CREN</name>
<dbReference type="InterPro" id="IPR036390">
    <property type="entry name" value="WH_DNA-bd_sf"/>
</dbReference>
<dbReference type="Pfam" id="PF14947">
    <property type="entry name" value="HTH_45"/>
    <property type="match status" value="1"/>
</dbReference>
<accession>A0A7J2TB51</accession>
<dbReference type="EMBL" id="DRYQ01000082">
    <property type="protein sequence ID" value="HHQ50772.1"/>
    <property type="molecule type" value="Genomic_DNA"/>
</dbReference>
<reference evidence="2" key="1">
    <citation type="journal article" date="2020" name="mSystems">
        <title>Genome- and Community-Level Interaction Insights into Carbon Utilization and Element Cycling Functions of Hydrothermarchaeota in Hydrothermal Sediment.</title>
        <authorList>
            <person name="Zhou Z."/>
            <person name="Liu Y."/>
            <person name="Xu W."/>
            <person name="Pan J."/>
            <person name="Luo Z.H."/>
            <person name="Li M."/>
        </authorList>
    </citation>
    <scope>NUCLEOTIDE SEQUENCE [LARGE SCALE GENOMIC DNA]</scope>
    <source>
        <strain evidence="3">SpSt-1105</strain>
        <strain evidence="2">SpSt-27</strain>
    </source>
</reference>
<organism evidence="2">
    <name type="scientific">Ignisphaera aggregans</name>
    <dbReference type="NCBI Taxonomy" id="334771"/>
    <lineage>
        <taxon>Archaea</taxon>
        <taxon>Thermoproteota</taxon>
        <taxon>Thermoprotei</taxon>
        <taxon>Desulfurococcales</taxon>
        <taxon>Desulfurococcaceae</taxon>
        <taxon>Ignisphaera</taxon>
    </lineage>
</organism>
<dbReference type="Gene3D" id="1.10.10.10">
    <property type="entry name" value="Winged helix-like DNA-binding domain superfamily/Winged helix DNA-binding domain"/>
    <property type="match status" value="1"/>
</dbReference>